<evidence type="ECO:0000313" key="2">
    <source>
        <dbReference type="Proteomes" id="UP000576969"/>
    </source>
</evidence>
<sequence length="335" mass="36588">MPVPLHPYASDSPALLTYASLIDHGLADRAIRMQVAGGSLVRIRPGVYVSGDEWHRARPEHRVLARARALDLTSSDRPVLTHETAAALHGLPLYRPDGARVHVTLPPERPGAVVGVIRHRGEMPADDVTEIDGLLCTTLSRTVADVARTATFEQAVTVADAALRHIAGRGAREYDRDAASAFCADVRRIARRSAHGVARAERVLRFADGRSQLPGESISRIRLVELGFGDLELQVSVDAPDGGSYYVDFGIEGRRALGEFDGAIKYRDGGMLDGRTTAEAFDREKRREDWIRGTTGAPLVRWGWPDVATTATLGARLAAFGIRPARVVRSRRRTR</sequence>
<keyword evidence="2" id="KW-1185">Reference proteome</keyword>
<dbReference type="EMBL" id="JACCBV010000001">
    <property type="protein sequence ID" value="NYE21065.1"/>
    <property type="molecule type" value="Genomic_DNA"/>
</dbReference>
<evidence type="ECO:0008006" key="3">
    <source>
        <dbReference type="Google" id="ProtNLM"/>
    </source>
</evidence>
<evidence type="ECO:0000313" key="1">
    <source>
        <dbReference type="EMBL" id="NYE21065.1"/>
    </source>
</evidence>
<dbReference type="AlphaFoldDB" id="A0A7Y9GT23"/>
<accession>A0A7Y9GT23</accession>
<dbReference type="RefSeq" id="WP_179491441.1">
    <property type="nucleotide sequence ID" value="NZ_JACCBV010000001.1"/>
</dbReference>
<protein>
    <recommendedName>
        <fullName evidence="3">Transcriptional regulator, AbiEi antitoxin, Type IV TA system</fullName>
    </recommendedName>
</protein>
<reference evidence="1 2" key="1">
    <citation type="submission" date="2020-07" db="EMBL/GenBank/DDBJ databases">
        <title>Sequencing the genomes of 1000 actinobacteria strains.</title>
        <authorList>
            <person name="Klenk H.-P."/>
        </authorList>
    </citation>
    <scope>NUCLEOTIDE SEQUENCE [LARGE SCALE GENOMIC DNA]</scope>
    <source>
        <strain evidence="1 2">DSM 24662</strain>
    </source>
</reference>
<proteinExistence type="predicted"/>
<organism evidence="1 2">
    <name type="scientific">Microbacterium immunditiarum</name>
    <dbReference type="NCBI Taxonomy" id="337480"/>
    <lineage>
        <taxon>Bacteria</taxon>
        <taxon>Bacillati</taxon>
        <taxon>Actinomycetota</taxon>
        <taxon>Actinomycetes</taxon>
        <taxon>Micrococcales</taxon>
        <taxon>Microbacteriaceae</taxon>
        <taxon>Microbacterium</taxon>
    </lineage>
</organism>
<gene>
    <name evidence="1" type="ORF">BJ991_003093</name>
</gene>
<name>A0A7Y9GT23_9MICO</name>
<comment type="caution">
    <text evidence="1">The sequence shown here is derived from an EMBL/GenBank/DDBJ whole genome shotgun (WGS) entry which is preliminary data.</text>
</comment>
<dbReference type="Proteomes" id="UP000576969">
    <property type="component" value="Unassembled WGS sequence"/>
</dbReference>